<dbReference type="OrthoDB" id="3647690at2759"/>
<keyword evidence="3" id="KW-1185">Reference proteome</keyword>
<name>A0A4P9ZHH7_9ASCO</name>
<dbReference type="InterPro" id="IPR021006">
    <property type="entry name" value="Hda2/3"/>
</dbReference>
<dbReference type="Pfam" id="PF11496">
    <property type="entry name" value="HDA2-3"/>
    <property type="match status" value="1"/>
</dbReference>
<evidence type="ECO:0000256" key="1">
    <source>
        <dbReference type="SAM" id="Coils"/>
    </source>
</evidence>
<dbReference type="Proteomes" id="UP000268321">
    <property type="component" value="Unassembled WGS sequence"/>
</dbReference>
<dbReference type="PRINTS" id="PR02093">
    <property type="entry name" value="HDA1SUBUNIT3"/>
</dbReference>
<organism evidence="2 3">
    <name type="scientific">Metschnikowia bicuspidata</name>
    <dbReference type="NCBI Taxonomy" id="27322"/>
    <lineage>
        <taxon>Eukaryota</taxon>
        <taxon>Fungi</taxon>
        <taxon>Dikarya</taxon>
        <taxon>Ascomycota</taxon>
        <taxon>Saccharomycotina</taxon>
        <taxon>Pichiomycetes</taxon>
        <taxon>Metschnikowiaceae</taxon>
        <taxon>Metschnikowia</taxon>
    </lineage>
</organism>
<dbReference type="GO" id="GO:0070823">
    <property type="term" value="C:HDA1 complex"/>
    <property type="evidence" value="ECO:0007669"/>
    <property type="project" value="InterPro"/>
</dbReference>
<dbReference type="Gene3D" id="3.40.50.12360">
    <property type="match status" value="1"/>
</dbReference>
<sequence length="645" mass="73156">MDLCRILDGTPEPPIVDLHLDTANVSGEYDLATPMFEFQKELTDQIVSLHYADILKYCETNDTTELINKSLEICVENCMLVASHPYLLIKHYMPKNFNIRDLPAKLAETSGKFNVLRDLVNVILRNALLPHARHVGVVMRNDPKTFDLVEALLLGASGYKQVLRYVGNSIKRELNKSTRPNPKDPRSVYLHLLPGDGRIMRFETELPGVQFDVLIALDGTVDTKGDFVAWLKGQGRRGSDAPVVLKLVPMYSIEHCLERYADARGSASYLYKLISSIVCLRDQVGNLLPDLVPIYNQNLTFLSHTFFDHVFRRDTPHAFPKWLLPELPNIPRFSATDVERSLLTEVLYHYTPYDSNNTVEGPPKQHRSYYETKRLQLDYVTKPLKHDYASLSGIHKHHLFSLQPPKDPYIMTHMLLLQLNAGYHDLRVIKEEFDGYMAFNTPERQRTCGRRLEEVKRTLTAVIEDCDHAEQRLVVTQKKIARRVEENALLATSVAQSRARLQAVPGTFADGSAAAVFAAQQLKMWQLKKEISDLTVKHAAKEDEKSYMTSELAACRQSLERSSEQLKSCRDECKTLQTKIGAGMDVGELAAGEFRKQRAQKAAELKVALAANESHRANFAQTLKFLRDTAHVKKRKGRGFTPSGR</sequence>
<protein>
    <recommendedName>
        <fullName evidence="4">HDA1 complex subunit 3</fullName>
    </recommendedName>
</protein>
<evidence type="ECO:0008006" key="4">
    <source>
        <dbReference type="Google" id="ProtNLM"/>
    </source>
</evidence>
<proteinExistence type="predicted"/>
<evidence type="ECO:0000313" key="3">
    <source>
        <dbReference type="Proteomes" id="UP000268321"/>
    </source>
</evidence>
<accession>A0A4P9ZHH7</accession>
<dbReference type="AlphaFoldDB" id="A0A4P9ZHH7"/>
<feature type="coiled-coil region" evidence="1">
    <location>
        <begin position="552"/>
        <end position="579"/>
    </location>
</feature>
<dbReference type="EMBL" id="ML004430">
    <property type="protein sequence ID" value="RKP32616.1"/>
    <property type="molecule type" value="Genomic_DNA"/>
</dbReference>
<gene>
    <name evidence="2" type="ORF">METBISCDRAFT_11814</name>
</gene>
<dbReference type="InterPro" id="IPR026216">
    <property type="entry name" value="HDA3"/>
</dbReference>
<reference evidence="3" key="1">
    <citation type="journal article" date="2018" name="Nat. Microbiol.">
        <title>Leveraging single-cell genomics to expand the fungal tree of life.</title>
        <authorList>
            <person name="Ahrendt S.R."/>
            <person name="Quandt C.A."/>
            <person name="Ciobanu D."/>
            <person name="Clum A."/>
            <person name="Salamov A."/>
            <person name="Andreopoulos B."/>
            <person name="Cheng J.F."/>
            <person name="Woyke T."/>
            <person name="Pelin A."/>
            <person name="Henrissat B."/>
            <person name="Reynolds N.K."/>
            <person name="Benny G.L."/>
            <person name="Smith M.E."/>
            <person name="James T.Y."/>
            <person name="Grigoriev I.V."/>
        </authorList>
    </citation>
    <scope>NUCLEOTIDE SEQUENCE [LARGE SCALE GENOMIC DNA]</scope>
    <source>
        <strain evidence="3">Baker2002</strain>
    </source>
</reference>
<dbReference type="InterPro" id="IPR038609">
    <property type="entry name" value="HDA1_su2/3_sf"/>
</dbReference>
<keyword evidence="1" id="KW-0175">Coiled coil</keyword>
<evidence type="ECO:0000313" key="2">
    <source>
        <dbReference type="EMBL" id="RKP32616.1"/>
    </source>
</evidence>